<proteinExistence type="predicted"/>
<dbReference type="InParanoid" id="A0A0V0QHB4"/>
<reference evidence="2 3" key="1">
    <citation type="journal article" date="2015" name="Sci. Rep.">
        <title>Genome of the facultative scuticociliatosis pathogen Pseudocohnilembus persalinus provides insight into its virulence through horizontal gene transfer.</title>
        <authorList>
            <person name="Xiong J."/>
            <person name="Wang G."/>
            <person name="Cheng J."/>
            <person name="Tian M."/>
            <person name="Pan X."/>
            <person name="Warren A."/>
            <person name="Jiang C."/>
            <person name="Yuan D."/>
            <person name="Miao W."/>
        </authorList>
    </citation>
    <scope>NUCLEOTIDE SEQUENCE [LARGE SCALE GENOMIC DNA]</scope>
    <source>
        <strain evidence="2">36N120E</strain>
    </source>
</reference>
<dbReference type="OrthoDB" id="2129491at2759"/>
<feature type="compositionally biased region" description="Basic and acidic residues" evidence="1">
    <location>
        <begin position="1"/>
        <end position="12"/>
    </location>
</feature>
<evidence type="ECO:0000313" key="2">
    <source>
        <dbReference type="EMBL" id="KRX01615.1"/>
    </source>
</evidence>
<comment type="caution">
    <text evidence="2">The sequence shown here is derived from an EMBL/GenBank/DDBJ whole genome shotgun (WGS) entry which is preliminary data.</text>
</comment>
<keyword evidence="3" id="KW-1185">Reference proteome</keyword>
<feature type="region of interest" description="Disordered" evidence="1">
    <location>
        <begin position="1"/>
        <end position="34"/>
    </location>
</feature>
<sequence>MEEIKEENHNDDNFGSEIQSDKSPNSGNYMDNKRDSKKRFSKLHKITEIISLQNPFDAQVQYYCKKYGFNEKELRAIKKSFDQIAEKGLMTMEQFKESLGLIGLNEDFVRKIWYVISGGGPESQASFEDFLKYLKVLMNGTQYEKLLYSIQTLVRDIWLV</sequence>
<evidence type="ECO:0000313" key="3">
    <source>
        <dbReference type="Proteomes" id="UP000054937"/>
    </source>
</evidence>
<protein>
    <recommendedName>
        <fullName evidence="4">EF-hand domain-containing protein</fullName>
    </recommendedName>
</protein>
<organism evidence="2 3">
    <name type="scientific">Pseudocohnilembus persalinus</name>
    <name type="common">Ciliate</name>
    <dbReference type="NCBI Taxonomy" id="266149"/>
    <lineage>
        <taxon>Eukaryota</taxon>
        <taxon>Sar</taxon>
        <taxon>Alveolata</taxon>
        <taxon>Ciliophora</taxon>
        <taxon>Intramacronucleata</taxon>
        <taxon>Oligohymenophorea</taxon>
        <taxon>Scuticociliatia</taxon>
        <taxon>Philasterida</taxon>
        <taxon>Pseudocohnilembidae</taxon>
        <taxon>Pseudocohnilembus</taxon>
    </lineage>
</organism>
<dbReference type="EMBL" id="LDAU01000169">
    <property type="protein sequence ID" value="KRX01615.1"/>
    <property type="molecule type" value="Genomic_DNA"/>
</dbReference>
<dbReference type="Gene3D" id="1.10.238.10">
    <property type="entry name" value="EF-hand"/>
    <property type="match status" value="1"/>
</dbReference>
<dbReference type="AlphaFoldDB" id="A0A0V0QHB4"/>
<evidence type="ECO:0000256" key="1">
    <source>
        <dbReference type="SAM" id="MobiDB-lite"/>
    </source>
</evidence>
<evidence type="ECO:0008006" key="4">
    <source>
        <dbReference type="Google" id="ProtNLM"/>
    </source>
</evidence>
<accession>A0A0V0QHB4</accession>
<gene>
    <name evidence="2" type="ORF">PPERSA_00322</name>
</gene>
<dbReference type="InterPro" id="IPR011992">
    <property type="entry name" value="EF-hand-dom_pair"/>
</dbReference>
<feature type="compositionally biased region" description="Polar residues" evidence="1">
    <location>
        <begin position="16"/>
        <end position="29"/>
    </location>
</feature>
<name>A0A0V0QHB4_PSEPJ</name>
<dbReference type="Proteomes" id="UP000054937">
    <property type="component" value="Unassembled WGS sequence"/>
</dbReference>
<dbReference type="SUPFAM" id="SSF47473">
    <property type="entry name" value="EF-hand"/>
    <property type="match status" value="1"/>
</dbReference>